<dbReference type="STRING" id="230819.A0A5C3L2K9"/>
<evidence type="ECO:0000313" key="3">
    <source>
        <dbReference type="EMBL" id="TFK26975.1"/>
    </source>
</evidence>
<reference evidence="3 4" key="1">
    <citation type="journal article" date="2019" name="Nat. Ecol. Evol.">
        <title>Megaphylogeny resolves global patterns of mushroom evolution.</title>
        <authorList>
            <person name="Varga T."/>
            <person name="Krizsan K."/>
            <person name="Foldi C."/>
            <person name="Dima B."/>
            <person name="Sanchez-Garcia M."/>
            <person name="Sanchez-Ramirez S."/>
            <person name="Szollosi G.J."/>
            <person name="Szarkandi J.G."/>
            <person name="Papp V."/>
            <person name="Albert L."/>
            <person name="Andreopoulos W."/>
            <person name="Angelini C."/>
            <person name="Antonin V."/>
            <person name="Barry K.W."/>
            <person name="Bougher N.L."/>
            <person name="Buchanan P."/>
            <person name="Buyck B."/>
            <person name="Bense V."/>
            <person name="Catcheside P."/>
            <person name="Chovatia M."/>
            <person name="Cooper J."/>
            <person name="Damon W."/>
            <person name="Desjardin D."/>
            <person name="Finy P."/>
            <person name="Geml J."/>
            <person name="Haridas S."/>
            <person name="Hughes K."/>
            <person name="Justo A."/>
            <person name="Karasinski D."/>
            <person name="Kautmanova I."/>
            <person name="Kiss B."/>
            <person name="Kocsube S."/>
            <person name="Kotiranta H."/>
            <person name="LaButti K.M."/>
            <person name="Lechner B.E."/>
            <person name="Liimatainen K."/>
            <person name="Lipzen A."/>
            <person name="Lukacs Z."/>
            <person name="Mihaltcheva S."/>
            <person name="Morgado L.N."/>
            <person name="Niskanen T."/>
            <person name="Noordeloos M.E."/>
            <person name="Ohm R.A."/>
            <person name="Ortiz-Santana B."/>
            <person name="Ovrebo C."/>
            <person name="Racz N."/>
            <person name="Riley R."/>
            <person name="Savchenko A."/>
            <person name="Shiryaev A."/>
            <person name="Soop K."/>
            <person name="Spirin V."/>
            <person name="Szebenyi C."/>
            <person name="Tomsovsky M."/>
            <person name="Tulloss R.E."/>
            <person name="Uehling J."/>
            <person name="Grigoriev I.V."/>
            <person name="Vagvolgyi C."/>
            <person name="Papp T."/>
            <person name="Martin F.M."/>
            <person name="Miettinen O."/>
            <person name="Hibbett D.S."/>
            <person name="Nagy L.G."/>
        </authorList>
    </citation>
    <scope>NUCLEOTIDE SEQUENCE [LARGE SCALE GENOMIC DNA]</scope>
    <source>
        <strain evidence="3 4">CBS 121175</strain>
    </source>
</reference>
<organism evidence="3 4">
    <name type="scientific">Coprinopsis marcescibilis</name>
    <name type="common">Agaric fungus</name>
    <name type="synonym">Psathyrella marcescibilis</name>
    <dbReference type="NCBI Taxonomy" id="230819"/>
    <lineage>
        <taxon>Eukaryota</taxon>
        <taxon>Fungi</taxon>
        <taxon>Dikarya</taxon>
        <taxon>Basidiomycota</taxon>
        <taxon>Agaricomycotina</taxon>
        <taxon>Agaricomycetes</taxon>
        <taxon>Agaricomycetidae</taxon>
        <taxon>Agaricales</taxon>
        <taxon>Agaricineae</taxon>
        <taxon>Psathyrellaceae</taxon>
        <taxon>Coprinopsis</taxon>
    </lineage>
</organism>
<keyword evidence="2" id="KW-0472">Membrane</keyword>
<dbReference type="AlphaFoldDB" id="A0A5C3L2K9"/>
<protein>
    <submittedName>
        <fullName evidence="3">Uncharacterized protein</fullName>
    </submittedName>
</protein>
<sequence length="488" mass="53154">MASPKAVYLIHDNTSPGFEFAGFTDRDISISEAPQPEHGIPSTAFFYGNTVLQSFEPIGRRSFTFQFDGTSVALFGRLRRLFTPIDDNSVRLDDNVPLAEWRIDEREPQNFTLSTDVVRGIRRNGQWFTSPTLPDGAHTVSFDFFEHPTHPPNLFLDFAVTTSGNLERYDEETRIVVDDNIVSEISYSGGWEQRTLGLDIDLNFLERPFHNGTHRTSTVGDNFSFRFSGSSISIYGCQSRAAAGSLDVTYTIDNLTPEVRSLRVPQFLVQAPGEESIPEKPNWLLYERTGLEPGEHVITANLTHIENQIWIVDYLVYAPSFPDLASKPTLTVSGTPPSSAFTIPPNDSTVGSSVGGQGKQVSVIVGGIIGALAFVAVLALLATYIIRKRRKSNSYNQPDLGAQVLSLPVTIPTLITTGSYTGTYPGLKSTSSAQVGGASPLSEQAISPVGTNAIVGSNKGDDSHSPPRRISVQTMHTQPPPAYSATPL</sequence>
<proteinExistence type="predicted"/>
<keyword evidence="4" id="KW-1185">Reference proteome</keyword>
<gene>
    <name evidence="3" type="ORF">FA15DRAFT_666930</name>
</gene>
<dbReference type="OrthoDB" id="2756615at2759"/>
<keyword evidence="2" id="KW-0812">Transmembrane</keyword>
<dbReference type="EMBL" id="ML210169">
    <property type="protein sequence ID" value="TFK26975.1"/>
    <property type="molecule type" value="Genomic_DNA"/>
</dbReference>
<name>A0A5C3L2K9_COPMA</name>
<accession>A0A5C3L2K9</accession>
<evidence type="ECO:0000313" key="4">
    <source>
        <dbReference type="Proteomes" id="UP000307440"/>
    </source>
</evidence>
<feature type="region of interest" description="Disordered" evidence="1">
    <location>
        <begin position="452"/>
        <end position="488"/>
    </location>
</feature>
<dbReference type="Proteomes" id="UP000307440">
    <property type="component" value="Unassembled WGS sequence"/>
</dbReference>
<keyword evidence="2" id="KW-1133">Transmembrane helix</keyword>
<evidence type="ECO:0000256" key="1">
    <source>
        <dbReference type="SAM" id="MobiDB-lite"/>
    </source>
</evidence>
<feature type="transmembrane region" description="Helical" evidence="2">
    <location>
        <begin position="363"/>
        <end position="386"/>
    </location>
</feature>
<dbReference type="Gene3D" id="2.60.120.260">
    <property type="entry name" value="Galactose-binding domain-like"/>
    <property type="match status" value="1"/>
</dbReference>
<dbReference type="CDD" id="cd12087">
    <property type="entry name" value="TM_EGFR-like"/>
    <property type="match status" value="1"/>
</dbReference>
<evidence type="ECO:0000256" key="2">
    <source>
        <dbReference type="SAM" id="Phobius"/>
    </source>
</evidence>